<gene>
    <name evidence="2" type="ORF">Tci_632287</name>
</gene>
<protein>
    <recommendedName>
        <fullName evidence="3">Reverse transcriptase domain-containing protein</fullName>
    </recommendedName>
</protein>
<name>A0A699JXX2_TANCI</name>
<evidence type="ECO:0000256" key="1">
    <source>
        <dbReference type="SAM" id="MobiDB-lite"/>
    </source>
</evidence>
<accession>A0A699JXX2</accession>
<evidence type="ECO:0000313" key="2">
    <source>
        <dbReference type="EMBL" id="GFA60315.1"/>
    </source>
</evidence>
<feature type="compositionally biased region" description="Polar residues" evidence="1">
    <location>
        <begin position="115"/>
        <end position="124"/>
    </location>
</feature>
<reference evidence="2" key="1">
    <citation type="journal article" date="2019" name="Sci. Rep.">
        <title>Draft genome of Tanacetum cinerariifolium, the natural source of mosquito coil.</title>
        <authorList>
            <person name="Yamashiro T."/>
            <person name="Shiraishi A."/>
            <person name="Satake H."/>
            <person name="Nakayama K."/>
        </authorList>
    </citation>
    <scope>NUCLEOTIDE SEQUENCE</scope>
</reference>
<dbReference type="AlphaFoldDB" id="A0A699JXX2"/>
<dbReference type="EMBL" id="BKCJ010453402">
    <property type="protein sequence ID" value="GFA60315.1"/>
    <property type="molecule type" value="Genomic_DNA"/>
</dbReference>
<feature type="region of interest" description="Disordered" evidence="1">
    <location>
        <begin position="115"/>
        <end position="137"/>
    </location>
</feature>
<sequence length="221" mass="25761">MEIRHIQERDVPSIHHHRVFRKIRTDFDLEEEIRLVENLLYDNSSPRPPEELNAEIADTIVESLSPSHIPVEDSDSQLEEIDLFFDTDDLMPPGSENDDYDLKGDIHILEELLSNDTPPLTENESSNFDHHDDSSFLRPPPEPPDVEVFFKPDSDVLITNVVKGISEHYVFMPNFLSTLPTFDPLYLVYHFAPVFIQRRRRSVQTWYSFLSSRISSGQNYF</sequence>
<proteinExistence type="predicted"/>
<organism evidence="2">
    <name type="scientific">Tanacetum cinerariifolium</name>
    <name type="common">Dalmatian daisy</name>
    <name type="synonym">Chrysanthemum cinerariifolium</name>
    <dbReference type="NCBI Taxonomy" id="118510"/>
    <lineage>
        <taxon>Eukaryota</taxon>
        <taxon>Viridiplantae</taxon>
        <taxon>Streptophyta</taxon>
        <taxon>Embryophyta</taxon>
        <taxon>Tracheophyta</taxon>
        <taxon>Spermatophyta</taxon>
        <taxon>Magnoliopsida</taxon>
        <taxon>eudicotyledons</taxon>
        <taxon>Gunneridae</taxon>
        <taxon>Pentapetalae</taxon>
        <taxon>asterids</taxon>
        <taxon>campanulids</taxon>
        <taxon>Asterales</taxon>
        <taxon>Asteraceae</taxon>
        <taxon>Asteroideae</taxon>
        <taxon>Anthemideae</taxon>
        <taxon>Anthemidinae</taxon>
        <taxon>Tanacetum</taxon>
    </lineage>
</organism>
<comment type="caution">
    <text evidence="2">The sequence shown here is derived from an EMBL/GenBank/DDBJ whole genome shotgun (WGS) entry which is preliminary data.</text>
</comment>
<evidence type="ECO:0008006" key="3">
    <source>
        <dbReference type="Google" id="ProtNLM"/>
    </source>
</evidence>